<accession>A0A2S9XGS6</accession>
<feature type="chain" id="PRO_5015410964" evidence="1">
    <location>
        <begin position="25"/>
        <end position="57"/>
    </location>
</feature>
<keyword evidence="3" id="KW-1185">Reference proteome</keyword>
<dbReference type="AlphaFoldDB" id="A0A2S9XGS6"/>
<dbReference type="PROSITE" id="PS51257">
    <property type="entry name" value="PROKAR_LIPOPROTEIN"/>
    <property type="match status" value="1"/>
</dbReference>
<sequence>MFRCPRHVLHALALALPLSLSLFACESAEGDAAKAELAEAQAELARDADALHPGLLG</sequence>
<dbReference type="EMBL" id="PVNK01000225">
    <property type="protein sequence ID" value="PRP92076.1"/>
    <property type="molecule type" value="Genomic_DNA"/>
</dbReference>
<dbReference type="RefSeq" id="WP_181198155.1">
    <property type="nucleotide sequence ID" value="NZ_PVNK01000225.1"/>
</dbReference>
<comment type="caution">
    <text evidence="2">The sequence shown here is derived from an EMBL/GenBank/DDBJ whole genome shotgun (WGS) entry which is preliminary data.</text>
</comment>
<evidence type="ECO:0000256" key="1">
    <source>
        <dbReference type="SAM" id="SignalP"/>
    </source>
</evidence>
<protein>
    <submittedName>
        <fullName evidence="2">Uncharacterized protein</fullName>
    </submittedName>
</protein>
<feature type="signal peptide" evidence="1">
    <location>
        <begin position="1"/>
        <end position="24"/>
    </location>
</feature>
<dbReference type="Proteomes" id="UP000237968">
    <property type="component" value="Unassembled WGS sequence"/>
</dbReference>
<organism evidence="2 3">
    <name type="scientific">Enhygromyxa salina</name>
    <dbReference type="NCBI Taxonomy" id="215803"/>
    <lineage>
        <taxon>Bacteria</taxon>
        <taxon>Pseudomonadati</taxon>
        <taxon>Myxococcota</taxon>
        <taxon>Polyangia</taxon>
        <taxon>Nannocystales</taxon>
        <taxon>Nannocystaceae</taxon>
        <taxon>Enhygromyxa</taxon>
    </lineage>
</organism>
<name>A0A2S9XGS6_9BACT</name>
<proteinExistence type="predicted"/>
<gene>
    <name evidence="2" type="ORF">ENSA5_51700</name>
</gene>
<reference evidence="2 3" key="1">
    <citation type="submission" date="2018-03" db="EMBL/GenBank/DDBJ databases">
        <title>Draft Genome Sequences of the Obligatory Marine Myxobacteria Enhygromyxa salina SWB005.</title>
        <authorList>
            <person name="Poehlein A."/>
            <person name="Moghaddam J.A."/>
            <person name="Harms H."/>
            <person name="Alanjari M."/>
            <person name="Koenig G.M."/>
            <person name="Daniel R."/>
            <person name="Schaeberle T.F."/>
        </authorList>
    </citation>
    <scope>NUCLEOTIDE SEQUENCE [LARGE SCALE GENOMIC DNA]</scope>
    <source>
        <strain evidence="2 3">SWB005</strain>
    </source>
</reference>
<evidence type="ECO:0000313" key="2">
    <source>
        <dbReference type="EMBL" id="PRP92076.1"/>
    </source>
</evidence>
<evidence type="ECO:0000313" key="3">
    <source>
        <dbReference type="Proteomes" id="UP000237968"/>
    </source>
</evidence>
<keyword evidence="1" id="KW-0732">Signal</keyword>